<dbReference type="Pfam" id="PF04499">
    <property type="entry name" value="SAPS"/>
    <property type="match status" value="1"/>
</dbReference>
<dbReference type="GO" id="GO:0019888">
    <property type="term" value="F:protein phosphatase regulator activity"/>
    <property type="evidence" value="ECO:0007669"/>
    <property type="project" value="TreeGrafter"/>
</dbReference>
<dbReference type="GO" id="GO:0019903">
    <property type="term" value="F:protein phosphatase binding"/>
    <property type="evidence" value="ECO:0007669"/>
    <property type="project" value="InterPro"/>
</dbReference>
<dbReference type="InterPro" id="IPR007587">
    <property type="entry name" value="SAPS"/>
</dbReference>
<dbReference type="FunCoup" id="G3HYH0">
    <property type="interactions" value="2909"/>
</dbReference>
<dbReference type="AlphaFoldDB" id="G3HYH0"/>
<gene>
    <name evidence="3" type="ORF">I79_016103</name>
</gene>
<dbReference type="Proteomes" id="UP000001075">
    <property type="component" value="Unassembled WGS sequence"/>
</dbReference>
<feature type="region of interest" description="Disordered" evidence="2">
    <location>
        <begin position="394"/>
        <end position="542"/>
    </location>
</feature>
<reference evidence="4" key="1">
    <citation type="journal article" date="2011" name="Nat. Biotechnol.">
        <title>The genomic sequence of the Chinese hamster ovary (CHO)-K1 cell line.</title>
        <authorList>
            <person name="Xu X."/>
            <person name="Nagarajan H."/>
            <person name="Lewis N.E."/>
            <person name="Pan S."/>
            <person name="Cai Z."/>
            <person name="Liu X."/>
            <person name="Chen W."/>
            <person name="Xie M."/>
            <person name="Wang W."/>
            <person name="Hammond S."/>
            <person name="Andersen M.R."/>
            <person name="Neff N."/>
            <person name="Passarelli B."/>
            <person name="Koh W."/>
            <person name="Fan H.C."/>
            <person name="Wang J."/>
            <person name="Gui Y."/>
            <person name="Lee K.H."/>
            <person name="Betenbaugh M.J."/>
            <person name="Quake S.R."/>
            <person name="Famili I."/>
            <person name="Palsson B.O."/>
            <person name="Wang J."/>
        </authorList>
    </citation>
    <scope>NUCLEOTIDE SEQUENCE [LARGE SCALE GENOMIC DNA]</scope>
    <source>
        <strain evidence="4">CHO K1 cell line</strain>
    </source>
</reference>
<sequence>MFWKFDLHTSSHLDTLLEKEDLSLPELLDEEDVLQECKVVNRKLLDFLLQPSHLQAMVAWVTQEPPASGEERLRYNLLCLNHSSTLSTSVTTQAPSFLTHTASLSCFYLQHSNASQSLCDLIRLSREQMIQGQDGPEPDQLLATLEKQETIEQLLSNMFEGELCQSVIVSGIQVLLTLLEPRRPRSDSVAMNNFFSSVDGQLELLAQGALDNAISSMGALHALRPRLARFHQLLLEPPKLEPLQMTWGNLAPPLGNTRLHGVKLLASALSTNAAALTQELLVLDVPNTLLDLFFHYVFNNFLHAQVEVCVSAMLSSGPPPDSSSETPNPNPILKHLLQHCRLVERILTSWEENDHVHAPFDKTANITFSLNADDDNPNANLLEICYKDRIQQFDDEEEEEEGQGSAESDGEYGAWQGSQPARASHAGQPPGVRSGGSTDSEDDEDEEEEEEEDEGAAQAACGRASPPSFPSLGPQPPAPSWTATFEPVPTDAPTGPSVSKKTDMSSTQIQTSSPAHRAPQLRSQDPIPPSAPQEVSDSSKVAEPLAPCQALVSVADVQATLHGMCSDPSSLDSATRDPSTSVPAFEAQKSPQTVEGEKNPEPLGLPQSQSAQALETPNGSTPGGPLSQGSQ</sequence>
<evidence type="ECO:0000256" key="2">
    <source>
        <dbReference type="SAM" id="MobiDB-lite"/>
    </source>
</evidence>
<organism evidence="3 4">
    <name type="scientific">Cricetulus griseus</name>
    <name type="common">Chinese hamster</name>
    <name type="synonym">Cricetulus barabensis griseus</name>
    <dbReference type="NCBI Taxonomy" id="10029"/>
    <lineage>
        <taxon>Eukaryota</taxon>
        <taxon>Metazoa</taxon>
        <taxon>Chordata</taxon>
        <taxon>Craniata</taxon>
        <taxon>Vertebrata</taxon>
        <taxon>Euteleostomi</taxon>
        <taxon>Mammalia</taxon>
        <taxon>Eutheria</taxon>
        <taxon>Euarchontoglires</taxon>
        <taxon>Glires</taxon>
        <taxon>Rodentia</taxon>
        <taxon>Myomorpha</taxon>
        <taxon>Muroidea</taxon>
        <taxon>Cricetidae</taxon>
        <taxon>Cricetinae</taxon>
        <taxon>Cricetulus</taxon>
    </lineage>
</organism>
<feature type="compositionally biased region" description="Polar residues" evidence="2">
    <location>
        <begin position="496"/>
        <end position="514"/>
    </location>
</feature>
<name>G3HYH0_CRIGR</name>
<comment type="similarity">
    <text evidence="1">Belongs to the SAPS family.</text>
</comment>
<evidence type="ECO:0000256" key="1">
    <source>
        <dbReference type="ARBA" id="ARBA00006180"/>
    </source>
</evidence>
<protein>
    <submittedName>
        <fullName evidence="3">Serine/threonine-protein phosphatase 6 regulatory subunit 1</fullName>
    </submittedName>
</protein>
<dbReference type="STRING" id="10029.G3HYH0"/>
<feature type="compositionally biased region" description="Polar residues" evidence="2">
    <location>
        <begin position="567"/>
        <end position="582"/>
    </location>
</feature>
<feature type="compositionally biased region" description="Acidic residues" evidence="2">
    <location>
        <begin position="439"/>
        <end position="455"/>
    </location>
</feature>
<dbReference type="PANTHER" id="PTHR12634">
    <property type="entry name" value="SIT4 YEAST -ASSOCIATING PROTEIN-RELATED"/>
    <property type="match status" value="1"/>
</dbReference>
<evidence type="ECO:0000313" key="4">
    <source>
        <dbReference type="Proteomes" id="UP000001075"/>
    </source>
</evidence>
<dbReference type="GlyGen" id="G3HYH0">
    <property type="glycosylation" value="1 site"/>
</dbReference>
<feature type="compositionally biased region" description="Polar residues" evidence="2">
    <location>
        <begin position="606"/>
        <end position="620"/>
    </location>
</feature>
<dbReference type="GO" id="GO:0005634">
    <property type="term" value="C:nucleus"/>
    <property type="evidence" value="ECO:0007669"/>
    <property type="project" value="TreeGrafter"/>
</dbReference>
<evidence type="ECO:0000313" key="3">
    <source>
        <dbReference type="EMBL" id="EGW07495.1"/>
    </source>
</evidence>
<dbReference type="EMBL" id="JH000926">
    <property type="protein sequence ID" value="EGW07495.1"/>
    <property type="molecule type" value="Genomic_DNA"/>
</dbReference>
<feature type="compositionally biased region" description="Pro residues" evidence="2">
    <location>
        <begin position="467"/>
        <end position="479"/>
    </location>
</feature>
<dbReference type="InParanoid" id="G3HYH0"/>
<proteinExistence type="inferred from homology"/>
<dbReference type="GO" id="GO:0005829">
    <property type="term" value="C:cytosol"/>
    <property type="evidence" value="ECO:0007669"/>
    <property type="project" value="TreeGrafter"/>
</dbReference>
<dbReference type="PANTHER" id="PTHR12634:SF13">
    <property type="entry name" value="SERINE_THREONINE-PROTEIN PHOSPHATASE 6 REGULATORY SUBUNIT 1"/>
    <property type="match status" value="1"/>
</dbReference>
<accession>G3HYH0</accession>
<feature type="region of interest" description="Disordered" evidence="2">
    <location>
        <begin position="563"/>
        <end position="631"/>
    </location>
</feature>